<dbReference type="Proteomes" id="UP001341840">
    <property type="component" value="Unassembled WGS sequence"/>
</dbReference>
<feature type="compositionally biased region" description="Basic and acidic residues" evidence="4">
    <location>
        <begin position="320"/>
        <end position="336"/>
    </location>
</feature>
<dbReference type="InterPro" id="IPR025064">
    <property type="entry name" value="DUF4005"/>
</dbReference>
<evidence type="ECO:0000313" key="7">
    <source>
        <dbReference type="Proteomes" id="UP001341840"/>
    </source>
</evidence>
<comment type="caution">
    <text evidence="6">The sequence shown here is derived from an EMBL/GenBank/DDBJ whole genome shotgun (WGS) entry which is preliminary data.</text>
</comment>
<comment type="similarity">
    <text evidence="2">Belongs to the IQD family.</text>
</comment>
<evidence type="ECO:0000259" key="5">
    <source>
        <dbReference type="Pfam" id="PF13178"/>
    </source>
</evidence>
<dbReference type="EMBL" id="JASCZI010182449">
    <property type="protein sequence ID" value="MED6187929.1"/>
    <property type="molecule type" value="Genomic_DNA"/>
</dbReference>
<evidence type="ECO:0000313" key="6">
    <source>
        <dbReference type="EMBL" id="MED6187929.1"/>
    </source>
</evidence>
<reference evidence="6 7" key="1">
    <citation type="journal article" date="2023" name="Plants (Basel)">
        <title>Bridging the Gap: Combining Genomics and Transcriptomics Approaches to Understand Stylosanthes scabra, an Orphan Legume from the Brazilian Caatinga.</title>
        <authorList>
            <person name="Ferreira-Neto J.R.C."/>
            <person name="da Silva M.D."/>
            <person name="Binneck E."/>
            <person name="de Melo N.F."/>
            <person name="da Silva R.H."/>
            <person name="de Melo A.L.T.M."/>
            <person name="Pandolfi V."/>
            <person name="Bustamante F.O."/>
            <person name="Brasileiro-Vidal A.C."/>
            <person name="Benko-Iseppon A.M."/>
        </authorList>
    </citation>
    <scope>NUCLEOTIDE SEQUENCE [LARGE SCALE GENOMIC DNA]</scope>
    <source>
        <tissue evidence="6">Leaves</tissue>
    </source>
</reference>
<protein>
    <submittedName>
        <fullName evidence="6">IQ-domain</fullName>
    </submittedName>
</protein>
<feature type="domain" description="DUF4005" evidence="5">
    <location>
        <begin position="346"/>
        <end position="413"/>
    </location>
</feature>
<keyword evidence="7" id="KW-1185">Reference proteome</keyword>
<dbReference type="PANTHER" id="PTHR32295">
    <property type="entry name" value="IQ-DOMAIN 5-RELATED"/>
    <property type="match status" value="1"/>
</dbReference>
<dbReference type="Gene3D" id="1.20.5.190">
    <property type="match status" value="1"/>
</dbReference>
<feature type="region of interest" description="Disordered" evidence="4">
    <location>
        <begin position="278"/>
        <end position="346"/>
    </location>
</feature>
<dbReference type="PANTHER" id="PTHR32295:SF275">
    <property type="entry name" value="IQ CALMODULIN-BINDING MOTIF PROTEIN"/>
    <property type="match status" value="1"/>
</dbReference>
<sequence length="459" mass="50523">MGRQSAGKWIRNLILGKKSSSKSNSSKNQDILKASTNKDVVMVVVSSTSEAPMSHPILTTAPPSSSAKAITKGTTPENGVVNGSSNEKVVIIASEDGKANAETQDAVANVGSVEKINLTDAAIIAQAALRGYQARRKFEMLKGFIPLQALIRGNLARKEAVSALYCVNGIVKVQALSRGYRVRHSAIGLQVQKTFKVFYQVLGGVASPKAEKISDSVFVQKLLASSPAVLSYRQLNYEWLERWTRSRFWAPVTELKKSDESVCDEKNVLGQTVECDEEKAKRNAKKKESGMALHSSAKENEKRKHHMTRKSSDHATTSSDVKKLEVSKSKESDIENHSNNFQRRASLPANYFKNESSENTSTTPARVPSYMAPTESAKAKLRGQDYSPRFERNGINSRRLSLSCSLNGKLGLVSPRSARFGTIASSKGMAKKADNRSLSTSRDWSVSDKWIQPQPQWRR</sequence>
<evidence type="ECO:0000256" key="2">
    <source>
        <dbReference type="ARBA" id="ARBA00024341"/>
    </source>
</evidence>
<gene>
    <name evidence="6" type="primary">IQD29_4</name>
    <name evidence="6" type="ORF">PIB30_081195</name>
</gene>
<name>A0ABU6WRC7_9FABA</name>
<dbReference type="PROSITE" id="PS50096">
    <property type="entry name" value="IQ"/>
    <property type="match status" value="3"/>
</dbReference>
<evidence type="ECO:0000256" key="3">
    <source>
        <dbReference type="ARBA" id="ARBA00024378"/>
    </source>
</evidence>
<organism evidence="6 7">
    <name type="scientific">Stylosanthes scabra</name>
    <dbReference type="NCBI Taxonomy" id="79078"/>
    <lineage>
        <taxon>Eukaryota</taxon>
        <taxon>Viridiplantae</taxon>
        <taxon>Streptophyta</taxon>
        <taxon>Embryophyta</taxon>
        <taxon>Tracheophyta</taxon>
        <taxon>Spermatophyta</taxon>
        <taxon>Magnoliopsida</taxon>
        <taxon>eudicotyledons</taxon>
        <taxon>Gunneridae</taxon>
        <taxon>Pentapetalae</taxon>
        <taxon>rosids</taxon>
        <taxon>fabids</taxon>
        <taxon>Fabales</taxon>
        <taxon>Fabaceae</taxon>
        <taxon>Papilionoideae</taxon>
        <taxon>50 kb inversion clade</taxon>
        <taxon>dalbergioids sensu lato</taxon>
        <taxon>Dalbergieae</taxon>
        <taxon>Pterocarpus clade</taxon>
        <taxon>Stylosanthes</taxon>
    </lineage>
</organism>
<feature type="compositionally biased region" description="Basic and acidic residues" evidence="4">
    <location>
        <begin position="278"/>
        <end position="289"/>
    </location>
</feature>
<accession>A0ABU6WRC7</accession>
<feature type="region of interest" description="Disordered" evidence="4">
    <location>
        <begin position="54"/>
        <end position="79"/>
    </location>
</feature>
<dbReference type="InterPro" id="IPR000048">
    <property type="entry name" value="IQ_motif_EF-hand-BS"/>
</dbReference>
<keyword evidence="1" id="KW-0112">Calmodulin-binding</keyword>
<evidence type="ECO:0000256" key="4">
    <source>
        <dbReference type="SAM" id="MobiDB-lite"/>
    </source>
</evidence>
<proteinExistence type="inferred from homology"/>
<dbReference type="SMART" id="SM00015">
    <property type="entry name" value="IQ"/>
    <property type="match status" value="3"/>
</dbReference>
<comment type="subunit">
    <text evidence="3">Binds to multiple calmodulin (CaM) in the presence of Ca(2+) and CaM-like proteins.</text>
</comment>
<evidence type="ECO:0000256" key="1">
    <source>
        <dbReference type="ARBA" id="ARBA00022860"/>
    </source>
</evidence>
<dbReference type="Pfam" id="PF13178">
    <property type="entry name" value="DUF4005"/>
    <property type="match status" value="1"/>
</dbReference>
<feature type="compositionally biased region" description="Polar residues" evidence="4">
    <location>
        <begin position="61"/>
        <end position="79"/>
    </location>
</feature>
<feature type="region of interest" description="Disordered" evidence="4">
    <location>
        <begin position="423"/>
        <end position="459"/>
    </location>
</feature>
<dbReference type="Pfam" id="PF00612">
    <property type="entry name" value="IQ"/>
    <property type="match status" value="2"/>
</dbReference>